<dbReference type="Gene3D" id="3.30.1440.10">
    <property type="match status" value="1"/>
</dbReference>
<dbReference type="FunFam" id="3.30.1440.10:FF:000001">
    <property type="entry name" value="50S ribosomal protein L5"/>
    <property type="match status" value="1"/>
</dbReference>
<dbReference type="GO" id="GO:0000049">
    <property type="term" value="F:tRNA binding"/>
    <property type="evidence" value="ECO:0007669"/>
    <property type="project" value="UniProtKB-UniRule"/>
</dbReference>
<keyword evidence="2 5" id="KW-0689">Ribosomal protein</keyword>
<evidence type="ECO:0000256" key="5">
    <source>
        <dbReference type="HAMAP-Rule" id="MF_01333"/>
    </source>
</evidence>
<keyword evidence="5" id="KW-0820">tRNA-binding</keyword>
<evidence type="ECO:0000313" key="10">
    <source>
        <dbReference type="Proteomes" id="UP000176951"/>
    </source>
</evidence>
<evidence type="ECO:0000259" key="8">
    <source>
        <dbReference type="Pfam" id="PF00673"/>
    </source>
</evidence>
<feature type="domain" description="Large ribosomal subunit protein uL5 N-terminal" evidence="7">
    <location>
        <begin position="25"/>
        <end position="86"/>
    </location>
</feature>
<dbReference type="InterPro" id="IPR031310">
    <property type="entry name" value="Ribosomal_uL5_N"/>
</dbReference>
<organism evidence="9 10">
    <name type="scientific">Candidatus Terrybacteria bacterium RIFCSPLOWO2_01_FULL_40_23</name>
    <dbReference type="NCBI Taxonomy" id="1802366"/>
    <lineage>
        <taxon>Bacteria</taxon>
        <taxon>Candidatus Terryibacteriota</taxon>
    </lineage>
</organism>
<keyword evidence="5" id="KW-0699">rRNA-binding</keyword>
<dbReference type="Proteomes" id="UP000176951">
    <property type="component" value="Unassembled WGS sequence"/>
</dbReference>
<sequence length="188" mass="20900">MTTSLISEKYNKAVPVLMKKFGIDNRMAVPRVTKVTINVGIGKMLGQKGVDEDKIIGAISEDLARICGQKPEVRYAKKDIANFKLRQGAPSGLRVTLRGRRMNDFIGRFVNVDLPRTRDFKGIKLSSVDKDGNLNIGIPEQIIFPEVSPDSIRLIFGFSITIGTSSGNRDEAIELFRLLGFPFEKSEL</sequence>
<evidence type="ECO:0000256" key="1">
    <source>
        <dbReference type="ARBA" id="ARBA00008553"/>
    </source>
</evidence>
<reference evidence="9 10" key="1">
    <citation type="journal article" date="2016" name="Nat. Commun.">
        <title>Thousands of microbial genomes shed light on interconnected biogeochemical processes in an aquifer system.</title>
        <authorList>
            <person name="Anantharaman K."/>
            <person name="Brown C.T."/>
            <person name="Hug L.A."/>
            <person name="Sharon I."/>
            <person name="Castelle C.J."/>
            <person name="Probst A.J."/>
            <person name="Thomas B.C."/>
            <person name="Singh A."/>
            <person name="Wilkins M.J."/>
            <person name="Karaoz U."/>
            <person name="Brodie E.L."/>
            <person name="Williams K.H."/>
            <person name="Hubbard S.S."/>
            <person name="Banfield J.F."/>
        </authorList>
    </citation>
    <scope>NUCLEOTIDE SEQUENCE [LARGE SCALE GENOMIC DNA]</scope>
</reference>
<name>A0A1G2PUP5_9BACT</name>
<gene>
    <name evidence="5" type="primary">rplE</name>
    <name evidence="9" type="ORF">A3A97_00665</name>
</gene>
<dbReference type="PIRSF" id="PIRSF002161">
    <property type="entry name" value="Ribosomal_L5"/>
    <property type="match status" value="1"/>
</dbReference>
<dbReference type="InterPro" id="IPR031309">
    <property type="entry name" value="Ribosomal_uL5_C"/>
</dbReference>
<comment type="similarity">
    <text evidence="1 5 6">Belongs to the universal ribosomal protein uL5 family.</text>
</comment>
<dbReference type="NCBIfam" id="NF000585">
    <property type="entry name" value="PRK00010.1"/>
    <property type="match status" value="1"/>
</dbReference>
<evidence type="ECO:0000313" key="9">
    <source>
        <dbReference type="EMBL" id="OHA52046.1"/>
    </source>
</evidence>
<dbReference type="GO" id="GO:0006412">
    <property type="term" value="P:translation"/>
    <property type="evidence" value="ECO:0007669"/>
    <property type="project" value="UniProtKB-UniRule"/>
</dbReference>
<keyword evidence="5" id="KW-0694">RNA-binding</keyword>
<dbReference type="EMBL" id="MHSW01000014">
    <property type="protein sequence ID" value="OHA52046.1"/>
    <property type="molecule type" value="Genomic_DNA"/>
</dbReference>
<dbReference type="GO" id="GO:0003735">
    <property type="term" value="F:structural constituent of ribosome"/>
    <property type="evidence" value="ECO:0007669"/>
    <property type="project" value="InterPro"/>
</dbReference>
<protein>
    <recommendedName>
        <fullName evidence="4 5">Large ribosomal subunit protein uL5</fullName>
    </recommendedName>
</protein>
<dbReference type="Pfam" id="PF00673">
    <property type="entry name" value="Ribosomal_L5_C"/>
    <property type="match status" value="1"/>
</dbReference>
<accession>A0A1G2PUP5</accession>
<dbReference type="GO" id="GO:0005840">
    <property type="term" value="C:ribosome"/>
    <property type="evidence" value="ECO:0007669"/>
    <property type="project" value="UniProtKB-KW"/>
</dbReference>
<keyword evidence="3 5" id="KW-0687">Ribonucleoprotein</keyword>
<evidence type="ECO:0000256" key="2">
    <source>
        <dbReference type="ARBA" id="ARBA00022980"/>
    </source>
</evidence>
<evidence type="ECO:0000256" key="3">
    <source>
        <dbReference type="ARBA" id="ARBA00023274"/>
    </source>
</evidence>
<dbReference type="HAMAP" id="MF_01333_B">
    <property type="entry name" value="Ribosomal_uL5_B"/>
    <property type="match status" value="1"/>
</dbReference>
<proteinExistence type="inferred from homology"/>
<dbReference type="SUPFAM" id="SSF55282">
    <property type="entry name" value="RL5-like"/>
    <property type="match status" value="1"/>
</dbReference>
<dbReference type="AlphaFoldDB" id="A0A1G2PUP5"/>
<dbReference type="GO" id="GO:1990904">
    <property type="term" value="C:ribonucleoprotein complex"/>
    <property type="evidence" value="ECO:0007669"/>
    <property type="project" value="UniProtKB-KW"/>
</dbReference>
<feature type="domain" description="Large ribosomal subunit protein uL5 C-terminal" evidence="8">
    <location>
        <begin position="90"/>
        <end position="183"/>
    </location>
</feature>
<evidence type="ECO:0000256" key="4">
    <source>
        <dbReference type="ARBA" id="ARBA00035245"/>
    </source>
</evidence>
<dbReference type="InterPro" id="IPR020930">
    <property type="entry name" value="Ribosomal_uL5_bac-type"/>
</dbReference>
<comment type="subunit">
    <text evidence="5">Part of the 50S ribosomal subunit; part of the 5S rRNA/L5/L18/L25 subcomplex. Contacts the 5S rRNA and the P site tRNA. Forms a bridge to the 30S subunit in the 70S ribosome.</text>
</comment>
<dbReference type="PANTHER" id="PTHR11994">
    <property type="entry name" value="60S RIBOSOMAL PROTEIN L11-RELATED"/>
    <property type="match status" value="1"/>
</dbReference>
<dbReference type="GO" id="GO:0019843">
    <property type="term" value="F:rRNA binding"/>
    <property type="evidence" value="ECO:0007669"/>
    <property type="project" value="UniProtKB-UniRule"/>
</dbReference>
<comment type="function">
    <text evidence="5">This is 1 of the proteins that bind and probably mediate the attachment of the 5S RNA into the large ribosomal subunit, where it forms part of the central protuberance. In the 70S ribosome it contacts protein S13 of the 30S subunit (bridge B1b), connecting the 2 subunits; this bridge is implicated in subunit movement. Contacts the P site tRNA; the 5S rRNA and some of its associated proteins might help stabilize positioning of ribosome-bound tRNAs.</text>
</comment>
<dbReference type="Pfam" id="PF00281">
    <property type="entry name" value="Ribosomal_L5"/>
    <property type="match status" value="1"/>
</dbReference>
<dbReference type="InterPro" id="IPR022803">
    <property type="entry name" value="Ribosomal_uL5_dom_sf"/>
</dbReference>
<comment type="caution">
    <text evidence="9">The sequence shown here is derived from an EMBL/GenBank/DDBJ whole genome shotgun (WGS) entry which is preliminary data.</text>
</comment>
<evidence type="ECO:0000256" key="6">
    <source>
        <dbReference type="RuleBase" id="RU003930"/>
    </source>
</evidence>
<dbReference type="InterPro" id="IPR002132">
    <property type="entry name" value="Ribosomal_uL5"/>
</dbReference>
<evidence type="ECO:0000259" key="7">
    <source>
        <dbReference type="Pfam" id="PF00281"/>
    </source>
</evidence>